<feature type="compositionally biased region" description="Polar residues" evidence="2">
    <location>
        <begin position="221"/>
        <end position="231"/>
    </location>
</feature>
<feature type="compositionally biased region" description="Low complexity" evidence="2">
    <location>
        <begin position="1"/>
        <end position="22"/>
    </location>
</feature>
<feature type="compositionally biased region" description="Low complexity" evidence="2">
    <location>
        <begin position="102"/>
        <end position="112"/>
    </location>
</feature>
<name>A0A8K1FIX4_PYTOL</name>
<feature type="region of interest" description="Disordered" evidence="2">
    <location>
        <begin position="79"/>
        <end position="112"/>
    </location>
</feature>
<dbReference type="EMBL" id="SPLM01000077">
    <property type="protein sequence ID" value="TMW61202.1"/>
    <property type="molecule type" value="Genomic_DNA"/>
</dbReference>
<keyword evidence="1" id="KW-0175">Coiled coil</keyword>
<gene>
    <name evidence="3" type="ORF">Poli38472_013665</name>
</gene>
<reference evidence="3" key="1">
    <citation type="submission" date="2019-03" db="EMBL/GenBank/DDBJ databases">
        <title>Long read genome sequence of the mycoparasitic Pythium oligandrum ATCC 38472 isolated from sugarbeet rhizosphere.</title>
        <authorList>
            <person name="Gaulin E."/>
        </authorList>
    </citation>
    <scope>NUCLEOTIDE SEQUENCE</scope>
    <source>
        <strain evidence="3">ATCC 38472_TT</strain>
    </source>
</reference>
<dbReference type="Proteomes" id="UP000794436">
    <property type="component" value="Unassembled WGS sequence"/>
</dbReference>
<feature type="compositionally biased region" description="Pro residues" evidence="2">
    <location>
        <begin position="79"/>
        <end position="94"/>
    </location>
</feature>
<protein>
    <submittedName>
        <fullName evidence="3">Uncharacterized protein</fullName>
    </submittedName>
</protein>
<proteinExistence type="predicted"/>
<dbReference type="Gene3D" id="2.60.120.40">
    <property type="match status" value="1"/>
</dbReference>
<feature type="compositionally biased region" description="Polar residues" evidence="2">
    <location>
        <begin position="38"/>
        <end position="58"/>
    </location>
</feature>
<dbReference type="AlphaFoldDB" id="A0A8K1FIX4"/>
<organism evidence="3 4">
    <name type="scientific">Pythium oligandrum</name>
    <name type="common">Mycoparasitic fungus</name>
    <dbReference type="NCBI Taxonomy" id="41045"/>
    <lineage>
        <taxon>Eukaryota</taxon>
        <taxon>Sar</taxon>
        <taxon>Stramenopiles</taxon>
        <taxon>Oomycota</taxon>
        <taxon>Peronosporomycetes</taxon>
        <taxon>Pythiales</taxon>
        <taxon>Pythiaceae</taxon>
        <taxon>Pythium</taxon>
    </lineage>
</organism>
<keyword evidence="4" id="KW-1185">Reference proteome</keyword>
<evidence type="ECO:0000313" key="3">
    <source>
        <dbReference type="EMBL" id="TMW61202.1"/>
    </source>
</evidence>
<evidence type="ECO:0000256" key="1">
    <source>
        <dbReference type="SAM" id="Coils"/>
    </source>
</evidence>
<sequence length="654" mass="69486">MTTKPSAPSSAPSAGPPDTASKPTPPPQIDAGNDGDKASTTATKPETTAAQPKASASTQLSGMGFANYQFHGFKTAPYAPMPPATDKMPPPPPVGGKKPETKAATATAAAKTETATGSGFGVSFAKAAASGTESKPAKSGFSFGLPLTTNVVAPETNSSSSFSFGAQPAKTTTTEAAKGFSFGTQAPTLCQLESAALKAFPPGTEIPKGFSFSPPEPPKPTQSGVFGTSNPPGATSGYRFGCFPTPPAAPAPTFGGDRGAGFPQDAPRPSLFGRAYFAPTSAAPAAVPVSSLFGGATSGTPAPSLFAQPVTQSGASGFVFPTQPVSAATPTATPVTAGSPDSTLYMMCYREPNVVFFPSRKNAQYRYELTVEDGKTVQFWLEDRETKHQWESDKLKLKDFVNEKNTIPQASIEDYASCFETCLNSVIVAPVDPIRDLLPHDTDDWELQLCVVNQVFRTTWTLQYSFILKKVDLDPMTLLQSRLRDQEAKIQALESKLQSLSTSNTSSQGFGFRSISTQPIVPKLTFVRALTRHHTVTGRALVWERDSMTTWGSFLSEPEHIQFLSNGNIRILQSGVYVINLVVQNQNSNNGLAFELQQNQRVVASCTDSNPSGHRNASPLNHVLHLVMGDELLVIYKGTNIAESGSSLVMHQIR</sequence>
<feature type="coiled-coil region" evidence="1">
    <location>
        <begin position="476"/>
        <end position="503"/>
    </location>
</feature>
<evidence type="ECO:0000313" key="4">
    <source>
        <dbReference type="Proteomes" id="UP000794436"/>
    </source>
</evidence>
<dbReference type="InterPro" id="IPR008983">
    <property type="entry name" value="Tumour_necrosis_fac-like_dom"/>
</dbReference>
<evidence type="ECO:0000256" key="2">
    <source>
        <dbReference type="SAM" id="MobiDB-lite"/>
    </source>
</evidence>
<accession>A0A8K1FIX4</accession>
<dbReference type="OrthoDB" id="100955at2759"/>
<feature type="region of interest" description="Disordered" evidence="2">
    <location>
        <begin position="1"/>
        <end position="58"/>
    </location>
</feature>
<dbReference type="SUPFAM" id="SSF49842">
    <property type="entry name" value="TNF-like"/>
    <property type="match status" value="1"/>
</dbReference>
<comment type="caution">
    <text evidence="3">The sequence shown here is derived from an EMBL/GenBank/DDBJ whole genome shotgun (WGS) entry which is preliminary data.</text>
</comment>
<feature type="region of interest" description="Disordered" evidence="2">
    <location>
        <begin position="211"/>
        <end position="231"/>
    </location>
</feature>